<dbReference type="PANTHER" id="PTHR39186:SF1">
    <property type="entry name" value="DUF2071 DOMAIN-CONTAINING PROTEIN"/>
    <property type="match status" value="1"/>
</dbReference>
<dbReference type="InterPro" id="IPR023375">
    <property type="entry name" value="ADC_dom_sf"/>
</dbReference>
<dbReference type="STRING" id="870482.SAMN04487987_102382"/>
<dbReference type="Gene3D" id="2.40.400.10">
    <property type="entry name" value="Acetoacetate decarboxylase-like"/>
    <property type="match status" value="1"/>
</dbReference>
<dbReference type="Pfam" id="PF09844">
    <property type="entry name" value="DUF2071"/>
    <property type="match status" value="1"/>
</dbReference>
<accession>A0A1I1NRP1</accession>
<reference evidence="2" key="1">
    <citation type="submission" date="2016-10" db="EMBL/GenBank/DDBJ databases">
        <authorList>
            <person name="Varghese N."/>
            <person name="Submissions S."/>
        </authorList>
    </citation>
    <scope>NUCLEOTIDE SEQUENCE [LARGE SCALE GENOMIC DNA]</scope>
    <source>
        <strain evidence="2">DSM 25730</strain>
    </source>
</reference>
<sequence length="243" mass="28847">MKAKDILKQKSHRPFAYPKRSWKFYQEWNKAVFLHWEVNPELIKPLIPKPLKVDTLNGKTWVSLVAFNMNNIGVRSLPKIPHISDFQEINIRVYVVCNGKPSVYFLSMEGSKKTSCKVLKTLSKFPYRHSKMSRNASTFTSENNIFNDTFYIKYERNETPVKKDETDLWLTERYAVFQDYKKHIIEYDVHHVEWPMQNINISSVKLNYGRFNHLINNQPDRMHYSSGVQVLTWNKKKMPLISN</sequence>
<protein>
    <recommendedName>
        <fullName evidence="3">DUF2071 domain-containing protein</fullName>
    </recommendedName>
</protein>
<dbReference type="AlphaFoldDB" id="A0A1I1NRP1"/>
<dbReference type="SUPFAM" id="SSF160104">
    <property type="entry name" value="Acetoacetate decarboxylase-like"/>
    <property type="match status" value="1"/>
</dbReference>
<dbReference type="EMBL" id="FOMI01000002">
    <property type="protein sequence ID" value="SFC98178.1"/>
    <property type="molecule type" value="Genomic_DNA"/>
</dbReference>
<organism evidence="1 2">
    <name type="scientific">Algibacter pectinivorans</name>
    <dbReference type="NCBI Taxonomy" id="870482"/>
    <lineage>
        <taxon>Bacteria</taxon>
        <taxon>Pseudomonadati</taxon>
        <taxon>Bacteroidota</taxon>
        <taxon>Flavobacteriia</taxon>
        <taxon>Flavobacteriales</taxon>
        <taxon>Flavobacteriaceae</taxon>
        <taxon>Algibacter</taxon>
    </lineage>
</organism>
<dbReference type="Proteomes" id="UP000199439">
    <property type="component" value="Unassembled WGS sequence"/>
</dbReference>
<dbReference type="RefSeq" id="WP_092849631.1">
    <property type="nucleotide sequence ID" value="NZ_FOMI01000002.1"/>
</dbReference>
<proteinExistence type="predicted"/>
<evidence type="ECO:0008006" key="3">
    <source>
        <dbReference type="Google" id="ProtNLM"/>
    </source>
</evidence>
<dbReference type="PANTHER" id="PTHR39186">
    <property type="entry name" value="DUF2071 FAMILY PROTEIN"/>
    <property type="match status" value="1"/>
</dbReference>
<gene>
    <name evidence="1" type="ORF">SAMN04487987_102382</name>
</gene>
<dbReference type="OrthoDB" id="1421826at2"/>
<dbReference type="InterPro" id="IPR018644">
    <property type="entry name" value="DUF2071"/>
</dbReference>
<evidence type="ECO:0000313" key="2">
    <source>
        <dbReference type="Proteomes" id="UP000199439"/>
    </source>
</evidence>
<evidence type="ECO:0000313" key="1">
    <source>
        <dbReference type="EMBL" id="SFC98178.1"/>
    </source>
</evidence>
<name>A0A1I1NRP1_9FLAO</name>
<keyword evidence="2" id="KW-1185">Reference proteome</keyword>